<sequence>MNKNTWFFLLIGLTILLFSYTPQEVSAKVMIDGAVLKEGRIYVPMRALFESMGANVSWDQDTRTITAKLEGEDVQIQIGEHFLMKNGEKMLIDSPAFIHNERTLISLRNAAEAFGGLVNWDGEQNIASYKLNGQETVVIVGKVIDENFLTYLEEGTFNTCPFSMVDPPTVGEVKAKYGEPIDIYDGSSSYAMILEDVSCSPTVDKSQDKESDKITGLMYYHIEDDLTLLKFVDVVGSIPTKGGFNQASNKYVVSYERGQFKAIVTAIDLESKVEGIYIK</sequence>
<comment type="caution">
    <text evidence="2">The sequence shown here is derived from an EMBL/GenBank/DDBJ whole genome shotgun (WGS) entry which is preliminary data.</text>
</comment>
<name>A0A1E5LC54_9BACI</name>
<reference evidence="2 3" key="1">
    <citation type="submission" date="2016-08" db="EMBL/GenBank/DDBJ databases">
        <title>Genome of Bacillus solimangrovi GH2-4.</title>
        <authorList>
            <person name="Lim S."/>
            <person name="Kim B.-C."/>
        </authorList>
    </citation>
    <scope>NUCLEOTIDE SEQUENCE [LARGE SCALE GENOMIC DNA]</scope>
    <source>
        <strain evidence="2 3">GH2-4</strain>
    </source>
</reference>
<dbReference type="SUPFAM" id="SSF55383">
    <property type="entry name" value="Copper amine oxidase, domain N"/>
    <property type="match status" value="1"/>
</dbReference>
<dbReference type="Proteomes" id="UP000095209">
    <property type="component" value="Unassembled WGS sequence"/>
</dbReference>
<dbReference type="RefSeq" id="WP_069718316.1">
    <property type="nucleotide sequence ID" value="NZ_MJEH01000055.1"/>
</dbReference>
<organism evidence="2 3">
    <name type="scientific">Bacillus solimangrovi</name>
    <dbReference type="NCBI Taxonomy" id="1305675"/>
    <lineage>
        <taxon>Bacteria</taxon>
        <taxon>Bacillati</taxon>
        <taxon>Bacillota</taxon>
        <taxon>Bacilli</taxon>
        <taxon>Bacillales</taxon>
        <taxon>Bacillaceae</taxon>
        <taxon>Bacillus</taxon>
    </lineage>
</organism>
<dbReference type="Pfam" id="PF07833">
    <property type="entry name" value="Cu_amine_oxidN1"/>
    <property type="match status" value="1"/>
</dbReference>
<dbReference type="Gene3D" id="3.30.457.10">
    <property type="entry name" value="Copper amine oxidase-like, N-terminal domain"/>
    <property type="match status" value="1"/>
</dbReference>
<dbReference type="EMBL" id="MJEH01000055">
    <property type="protein sequence ID" value="OEH91579.1"/>
    <property type="molecule type" value="Genomic_DNA"/>
</dbReference>
<evidence type="ECO:0000259" key="1">
    <source>
        <dbReference type="Pfam" id="PF07833"/>
    </source>
</evidence>
<dbReference type="InterPro" id="IPR036582">
    <property type="entry name" value="Mao_N_sf"/>
</dbReference>
<protein>
    <recommendedName>
        <fullName evidence="1">Copper amine oxidase-like N-terminal domain-containing protein</fullName>
    </recommendedName>
</protein>
<dbReference type="AlphaFoldDB" id="A0A1E5LC54"/>
<accession>A0A1E5LC54</accession>
<evidence type="ECO:0000313" key="3">
    <source>
        <dbReference type="Proteomes" id="UP000095209"/>
    </source>
</evidence>
<dbReference type="InterPro" id="IPR012854">
    <property type="entry name" value="Cu_amine_oxidase-like_N"/>
</dbReference>
<evidence type="ECO:0000313" key="2">
    <source>
        <dbReference type="EMBL" id="OEH91579.1"/>
    </source>
</evidence>
<gene>
    <name evidence="2" type="ORF">BFG57_04180</name>
</gene>
<keyword evidence="3" id="KW-1185">Reference proteome</keyword>
<dbReference type="STRING" id="1305675.BFG57_04180"/>
<proteinExistence type="predicted"/>
<feature type="domain" description="Copper amine oxidase-like N-terminal" evidence="1">
    <location>
        <begin position="34"/>
        <end position="125"/>
    </location>
</feature>